<feature type="transmembrane region" description="Helical" evidence="6">
    <location>
        <begin position="83"/>
        <end position="103"/>
    </location>
</feature>
<dbReference type="InterPro" id="IPR013057">
    <property type="entry name" value="AA_transpt_TM"/>
</dbReference>
<feature type="transmembrane region" description="Helical" evidence="6">
    <location>
        <begin position="180"/>
        <end position="213"/>
    </location>
</feature>
<comment type="subcellular location">
    <subcellularLocation>
        <location evidence="1">Membrane</location>
        <topology evidence="1">Multi-pass membrane protein</topology>
    </subcellularLocation>
</comment>
<feature type="transmembrane region" description="Helical" evidence="6">
    <location>
        <begin position="12"/>
        <end position="31"/>
    </location>
</feature>
<keyword evidence="4 6" id="KW-0472">Membrane</keyword>
<feature type="transmembrane region" description="Helical" evidence="6">
    <location>
        <begin position="293"/>
        <end position="315"/>
    </location>
</feature>
<dbReference type="PANTHER" id="PTHR22950">
    <property type="entry name" value="AMINO ACID TRANSPORTER"/>
    <property type="match status" value="1"/>
</dbReference>
<name>A0A813JRF9_POLGL</name>
<evidence type="ECO:0000313" key="9">
    <source>
        <dbReference type="Proteomes" id="UP000626109"/>
    </source>
</evidence>
<dbReference type="GO" id="GO:0015179">
    <property type="term" value="F:L-amino acid transmembrane transporter activity"/>
    <property type="evidence" value="ECO:0007669"/>
    <property type="project" value="TreeGrafter"/>
</dbReference>
<dbReference type="Proteomes" id="UP000626109">
    <property type="component" value="Unassembled WGS sequence"/>
</dbReference>
<accession>A0A813JRF9</accession>
<gene>
    <name evidence="8" type="ORF">PGLA2088_LOCUS23381</name>
</gene>
<evidence type="ECO:0000256" key="5">
    <source>
        <dbReference type="SAM" id="MobiDB-lite"/>
    </source>
</evidence>
<evidence type="ECO:0000256" key="4">
    <source>
        <dbReference type="ARBA" id="ARBA00023136"/>
    </source>
</evidence>
<evidence type="ECO:0000259" key="7">
    <source>
        <dbReference type="Pfam" id="PF01490"/>
    </source>
</evidence>
<dbReference type="AlphaFoldDB" id="A0A813JRF9"/>
<organism evidence="8 9">
    <name type="scientific">Polarella glacialis</name>
    <name type="common">Dinoflagellate</name>
    <dbReference type="NCBI Taxonomy" id="89957"/>
    <lineage>
        <taxon>Eukaryota</taxon>
        <taxon>Sar</taxon>
        <taxon>Alveolata</taxon>
        <taxon>Dinophyceae</taxon>
        <taxon>Suessiales</taxon>
        <taxon>Suessiaceae</taxon>
        <taxon>Polarella</taxon>
    </lineage>
</organism>
<dbReference type="Pfam" id="PF01490">
    <property type="entry name" value="Aa_trans"/>
    <property type="match status" value="1"/>
</dbReference>
<dbReference type="EMBL" id="CAJNNW010026178">
    <property type="protein sequence ID" value="CAE8683272.1"/>
    <property type="molecule type" value="Genomic_DNA"/>
</dbReference>
<feature type="transmembrane region" description="Helical" evidence="6">
    <location>
        <begin position="258"/>
        <end position="281"/>
    </location>
</feature>
<dbReference type="GO" id="GO:0016020">
    <property type="term" value="C:membrane"/>
    <property type="evidence" value="ECO:0007669"/>
    <property type="project" value="UniProtKB-SubCell"/>
</dbReference>
<evidence type="ECO:0000256" key="2">
    <source>
        <dbReference type="ARBA" id="ARBA00022692"/>
    </source>
</evidence>
<feature type="transmembrane region" description="Helical" evidence="6">
    <location>
        <begin position="142"/>
        <end position="160"/>
    </location>
</feature>
<feature type="transmembrane region" description="Helical" evidence="6">
    <location>
        <begin position="43"/>
        <end position="63"/>
    </location>
</feature>
<reference evidence="8" key="1">
    <citation type="submission" date="2021-02" db="EMBL/GenBank/DDBJ databases">
        <authorList>
            <person name="Dougan E. K."/>
            <person name="Rhodes N."/>
            <person name="Thang M."/>
            <person name="Chan C."/>
        </authorList>
    </citation>
    <scope>NUCLEOTIDE SEQUENCE</scope>
</reference>
<keyword evidence="2 6" id="KW-0812">Transmembrane</keyword>
<feature type="region of interest" description="Disordered" evidence="5">
    <location>
        <begin position="112"/>
        <end position="131"/>
    </location>
</feature>
<comment type="caution">
    <text evidence="8">The sequence shown here is derived from an EMBL/GenBank/DDBJ whole genome shotgun (WGS) entry which is preliminary data.</text>
</comment>
<evidence type="ECO:0000256" key="6">
    <source>
        <dbReference type="SAM" id="Phobius"/>
    </source>
</evidence>
<evidence type="ECO:0000256" key="3">
    <source>
        <dbReference type="ARBA" id="ARBA00022989"/>
    </source>
</evidence>
<protein>
    <recommendedName>
        <fullName evidence="7">Amino acid transporter transmembrane domain-containing protein</fullName>
    </recommendedName>
</protein>
<keyword evidence="3 6" id="KW-1133">Transmembrane helix</keyword>
<proteinExistence type="predicted"/>
<feature type="domain" description="Amino acid transporter transmembrane" evidence="7">
    <location>
        <begin position="139"/>
        <end position="311"/>
    </location>
</feature>
<sequence length="322" mass="34324">MELMHDFGFGIIPRPMAALLAAVLCAPGMFQRSLKKVSVYSKLCLMAAVVFSLVLASLVFVPTEMDALASQKVLWVKPAENILAAWPIFGYLFAVQPGGVMVFSKLEARPSRPGLGRQGGSQQEEGEGAASTLQEARRHVSGVAYGIALTIATVIGLAACKRFGETTQGNILVNCHESRALFWGGAITALQLSSAVMLLGSAAFMMVPFRFAFFEVLKLTGARSQASEEVPASLQQQVTLGVLCLMVLVATLCDNISTVYRVGGTFATQVFAFILPGAFALKLSSRSEARGQTLGLLAVTAFGVFALLFCVMDLFSDATSRF</sequence>
<evidence type="ECO:0000256" key="1">
    <source>
        <dbReference type="ARBA" id="ARBA00004141"/>
    </source>
</evidence>
<evidence type="ECO:0000313" key="8">
    <source>
        <dbReference type="EMBL" id="CAE8683272.1"/>
    </source>
</evidence>